<accession>A0ABP6U2A2</accession>
<dbReference type="PANTHER" id="PTHR39087:SF2">
    <property type="entry name" value="UPF0104 MEMBRANE PROTEIN MJ1595"/>
    <property type="match status" value="1"/>
</dbReference>
<keyword evidence="4 7" id="KW-1133">Transmembrane helix</keyword>
<evidence type="ECO:0000256" key="2">
    <source>
        <dbReference type="ARBA" id="ARBA00022475"/>
    </source>
</evidence>
<evidence type="ECO:0000256" key="1">
    <source>
        <dbReference type="ARBA" id="ARBA00004651"/>
    </source>
</evidence>
<dbReference type="EMBL" id="BAAAXF010000057">
    <property type="protein sequence ID" value="GAA3500824.1"/>
    <property type="molecule type" value="Genomic_DNA"/>
</dbReference>
<name>A0ABP6U2A2_9ACTN</name>
<feature type="transmembrane region" description="Helical" evidence="7">
    <location>
        <begin position="115"/>
        <end position="139"/>
    </location>
</feature>
<feature type="transmembrane region" description="Helical" evidence="7">
    <location>
        <begin position="70"/>
        <end position="95"/>
    </location>
</feature>
<dbReference type="NCBIfam" id="TIGR00374">
    <property type="entry name" value="flippase-like domain"/>
    <property type="match status" value="1"/>
</dbReference>
<evidence type="ECO:0000256" key="3">
    <source>
        <dbReference type="ARBA" id="ARBA00022692"/>
    </source>
</evidence>
<proteinExistence type="predicted"/>
<dbReference type="Proteomes" id="UP001501455">
    <property type="component" value="Unassembled WGS sequence"/>
</dbReference>
<keyword evidence="9" id="KW-1185">Reference proteome</keyword>
<dbReference type="InterPro" id="IPR022791">
    <property type="entry name" value="L-PG_synthase/AglD"/>
</dbReference>
<feature type="region of interest" description="Disordered" evidence="6">
    <location>
        <begin position="1"/>
        <end position="31"/>
    </location>
</feature>
<feature type="transmembrane region" description="Helical" evidence="7">
    <location>
        <begin position="40"/>
        <end position="58"/>
    </location>
</feature>
<keyword evidence="2" id="KW-1003">Cell membrane</keyword>
<evidence type="ECO:0000256" key="6">
    <source>
        <dbReference type="SAM" id="MobiDB-lite"/>
    </source>
</evidence>
<feature type="transmembrane region" description="Helical" evidence="7">
    <location>
        <begin position="151"/>
        <end position="178"/>
    </location>
</feature>
<dbReference type="GeneID" id="96647854"/>
<comment type="caution">
    <text evidence="8">The sequence shown here is derived from an EMBL/GenBank/DDBJ whole genome shotgun (WGS) entry which is preliminary data.</text>
</comment>
<gene>
    <name evidence="8" type="ORF">GCM10019016_079310</name>
</gene>
<keyword evidence="3 7" id="KW-0812">Transmembrane</keyword>
<evidence type="ECO:0000313" key="8">
    <source>
        <dbReference type="EMBL" id="GAA3500824.1"/>
    </source>
</evidence>
<evidence type="ECO:0000256" key="4">
    <source>
        <dbReference type="ARBA" id="ARBA00022989"/>
    </source>
</evidence>
<comment type="subcellular location">
    <subcellularLocation>
        <location evidence="1">Cell membrane</location>
        <topology evidence="1">Multi-pass membrane protein</topology>
    </subcellularLocation>
</comment>
<protein>
    <submittedName>
        <fullName evidence="8">Uncharacterized protein</fullName>
    </submittedName>
</protein>
<dbReference type="Pfam" id="PF03706">
    <property type="entry name" value="LPG_synthase_TM"/>
    <property type="match status" value="1"/>
</dbReference>
<organism evidence="8 9">
    <name type="scientific">Streptomyces prasinosporus</name>
    <dbReference type="NCBI Taxonomy" id="68256"/>
    <lineage>
        <taxon>Bacteria</taxon>
        <taxon>Bacillati</taxon>
        <taxon>Actinomycetota</taxon>
        <taxon>Actinomycetes</taxon>
        <taxon>Kitasatosporales</taxon>
        <taxon>Streptomycetaceae</taxon>
        <taxon>Streptomyces</taxon>
        <taxon>Streptomyces albogriseolus group</taxon>
    </lineage>
</organism>
<feature type="transmembrane region" description="Helical" evidence="7">
    <location>
        <begin position="190"/>
        <end position="209"/>
    </location>
</feature>
<keyword evidence="5 7" id="KW-0472">Membrane</keyword>
<evidence type="ECO:0000256" key="5">
    <source>
        <dbReference type="ARBA" id="ARBA00023136"/>
    </source>
</evidence>
<evidence type="ECO:0000256" key="7">
    <source>
        <dbReference type="SAM" id="Phobius"/>
    </source>
</evidence>
<dbReference type="PANTHER" id="PTHR39087">
    <property type="entry name" value="UPF0104 MEMBRANE PROTEIN MJ1595"/>
    <property type="match status" value="1"/>
</dbReference>
<dbReference type="RefSeq" id="WP_078625149.1">
    <property type="nucleotide sequence ID" value="NZ_BAAAXF010000057.1"/>
</dbReference>
<evidence type="ECO:0000313" key="9">
    <source>
        <dbReference type="Proteomes" id="UP001501455"/>
    </source>
</evidence>
<reference evidence="9" key="1">
    <citation type="journal article" date="2019" name="Int. J. Syst. Evol. Microbiol.">
        <title>The Global Catalogue of Microorganisms (GCM) 10K type strain sequencing project: providing services to taxonomists for standard genome sequencing and annotation.</title>
        <authorList>
            <consortium name="The Broad Institute Genomics Platform"/>
            <consortium name="The Broad Institute Genome Sequencing Center for Infectious Disease"/>
            <person name="Wu L."/>
            <person name="Ma J."/>
        </authorList>
    </citation>
    <scope>NUCLEOTIDE SEQUENCE [LARGE SCALE GENOMIC DNA]</scope>
    <source>
        <strain evidence="9">JCM 4816</strain>
    </source>
</reference>
<sequence>MTTTGSEASDLPVSSDDLRHGPAPPTATAKTARRPRWQVWAWWAGAIAVVAVAAVAAVTHRHELAATSRLLAHVSIPKLTVALVLEAASFVWLAALQRWLLRGARARPGLATMTGLAFGANAMAGALPGGSALAVAWVIRQLRRRGIDLALAAAMLVVAGALSVLALALLLALGALLADPGGPGAGLRTVVLTSAAVLAAVIVAAVCLTRSSRLRRAIRRVGRYVGARWRAGERLGRLLADVLHQAETIQPGVWGWRRPFGMALGNWVCDAAALTAALWALGIDVPWRSLLIAYGLTQISISLRLTPGSLGIAEASLSTLLVVQGIPADQAIAAALLYRVVSFWAAQPVGWGCWLRLTLHTNRAGETGSE</sequence>